<dbReference type="eggNOG" id="ENOG5032TBA">
    <property type="taxonomic scope" value="Bacteria"/>
</dbReference>
<evidence type="ECO:0000313" key="2">
    <source>
        <dbReference type="EMBL" id="ADD44080.1"/>
    </source>
</evidence>
<accession>D3Q531</accession>
<name>D3Q531_STANL</name>
<dbReference type="GO" id="GO:0055070">
    <property type="term" value="P:copper ion homeostasis"/>
    <property type="evidence" value="ECO:0007669"/>
    <property type="project" value="InterPro"/>
</dbReference>
<protein>
    <recommendedName>
        <fullName evidence="4">Copper transporter</fullName>
    </recommendedName>
</protein>
<dbReference type="KEGG" id="sna:Snas_4435"/>
<evidence type="ECO:0000256" key="1">
    <source>
        <dbReference type="SAM" id="MobiDB-lite"/>
    </source>
</evidence>
<keyword evidence="3" id="KW-1185">Reference proteome</keyword>
<dbReference type="EMBL" id="CP001778">
    <property type="protein sequence ID" value="ADD44080.1"/>
    <property type="molecule type" value="Genomic_DNA"/>
</dbReference>
<reference evidence="2 3" key="1">
    <citation type="journal article" date="2009" name="Stand. Genomic Sci.">
        <title>Complete genome sequence of Stackebrandtia nassauensis type strain (LLR-40K-21).</title>
        <authorList>
            <person name="Munk C."/>
            <person name="Lapidus A."/>
            <person name="Copeland A."/>
            <person name="Jando M."/>
            <person name="Mayilraj S."/>
            <person name="Glavina Del Rio T."/>
            <person name="Nolan M."/>
            <person name="Chen F."/>
            <person name="Lucas S."/>
            <person name="Tice H."/>
            <person name="Cheng J.F."/>
            <person name="Han C."/>
            <person name="Detter J.C."/>
            <person name="Bruce D."/>
            <person name="Goodwin L."/>
            <person name="Chain P."/>
            <person name="Pitluck S."/>
            <person name="Goker M."/>
            <person name="Ovchinikova G."/>
            <person name="Pati A."/>
            <person name="Ivanova N."/>
            <person name="Mavromatis K."/>
            <person name="Chen A."/>
            <person name="Palaniappan K."/>
            <person name="Land M."/>
            <person name="Hauser L."/>
            <person name="Chang Y.J."/>
            <person name="Jeffries C.D."/>
            <person name="Bristow J."/>
            <person name="Eisen J.A."/>
            <person name="Markowitz V."/>
            <person name="Hugenholtz P."/>
            <person name="Kyrpides N.C."/>
            <person name="Klenk H.P."/>
        </authorList>
    </citation>
    <scope>NUCLEOTIDE SEQUENCE [LARGE SCALE GENOMIC DNA]</scope>
    <source>
        <strain evidence="3">DSM 44728 / CIP 108903 / NRRL B-16338 / NBRC 102104 / LLR-40K-21</strain>
    </source>
</reference>
<dbReference type="STRING" id="446470.Snas_4435"/>
<dbReference type="InterPro" id="IPR021522">
    <property type="entry name" value="MctB"/>
</dbReference>
<dbReference type="GO" id="GO:0016020">
    <property type="term" value="C:membrane"/>
    <property type="evidence" value="ECO:0007669"/>
    <property type="project" value="InterPro"/>
</dbReference>
<evidence type="ECO:0000313" key="3">
    <source>
        <dbReference type="Proteomes" id="UP000000844"/>
    </source>
</evidence>
<dbReference type="AlphaFoldDB" id="D3Q531"/>
<dbReference type="RefSeq" id="WP_013019651.1">
    <property type="nucleotide sequence ID" value="NC_013947.1"/>
</dbReference>
<proteinExistence type="predicted"/>
<evidence type="ECO:0008006" key="4">
    <source>
        <dbReference type="Google" id="ProtNLM"/>
    </source>
</evidence>
<gene>
    <name evidence="2" type="ordered locus">Snas_4435</name>
</gene>
<feature type="region of interest" description="Disordered" evidence="1">
    <location>
        <begin position="275"/>
        <end position="295"/>
    </location>
</feature>
<organism evidence="2 3">
    <name type="scientific">Stackebrandtia nassauensis (strain DSM 44728 / CIP 108903 / NRRL B-16338 / NBRC 102104 / LLR-40K-21)</name>
    <dbReference type="NCBI Taxonomy" id="446470"/>
    <lineage>
        <taxon>Bacteria</taxon>
        <taxon>Bacillati</taxon>
        <taxon>Actinomycetota</taxon>
        <taxon>Actinomycetes</taxon>
        <taxon>Glycomycetales</taxon>
        <taxon>Glycomycetaceae</taxon>
        <taxon>Stackebrandtia</taxon>
    </lineage>
</organism>
<sequence length="295" mass="30316">MINHRFHLVAVVAIFLAVAVGLGLGMVGVGGSAGSAHAEAEQADTQRLRAEVDRLGTASEKARDFATGVAPVTLAELLADERVLLVGIGGAKDAELDAISDTLEYSRATSAGTLNFTDAFTDPDNSASLIDLAAKLTPKGVKPPNDNNGVETVSALLAMSILDKSEVSASERDRLVSALEGLKMVDVAENLSDERATAVVIVSGKPESGHQPSVVTASDRFGREGATVLAAAKPDGVIEAVREDPARSKRISTVDNVDSPQGRVTAALALPSTIEGETGHYGTGESANAVVPVPS</sequence>
<dbReference type="Pfam" id="PF11382">
    <property type="entry name" value="MctB"/>
    <property type="match status" value="1"/>
</dbReference>
<dbReference type="Proteomes" id="UP000000844">
    <property type="component" value="Chromosome"/>
</dbReference>
<dbReference type="HOGENOM" id="CLU_072020_0_1_11"/>